<dbReference type="GO" id="GO:0006515">
    <property type="term" value="P:protein quality control for misfolded or incompletely synthesized proteins"/>
    <property type="evidence" value="ECO:0007669"/>
    <property type="project" value="TreeGrafter"/>
</dbReference>
<dbReference type="EMBL" id="LJOW01000049">
    <property type="protein sequence ID" value="OBQ43575.1"/>
    <property type="molecule type" value="Genomic_DNA"/>
</dbReference>
<dbReference type="Proteomes" id="UP000092093">
    <property type="component" value="Unassembled WGS sequence"/>
</dbReference>
<dbReference type="GO" id="GO:0004252">
    <property type="term" value="F:serine-type endopeptidase activity"/>
    <property type="evidence" value="ECO:0007669"/>
    <property type="project" value="InterPro"/>
</dbReference>
<evidence type="ECO:0000256" key="3">
    <source>
        <dbReference type="ARBA" id="ARBA00022670"/>
    </source>
</evidence>
<dbReference type="SUPFAM" id="SSF52096">
    <property type="entry name" value="ClpP/crotonase"/>
    <property type="match status" value="1"/>
</dbReference>
<evidence type="ECO:0000256" key="2">
    <source>
        <dbReference type="ARBA" id="ARBA00022490"/>
    </source>
</evidence>
<accession>A0A1B7X2I1</accession>
<dbReference type="InterPro" id="IPR023562">
    <property type="entry name" value="ClpP/TepA"/>
</dbReference>
<keyword evidence="4" id="KW-0378">Hydrolase</keyword>
<dbReference type="InterPro" id="IPR029045">
    <property type="entry name" value="ClpP/crotonase-like_dom_sf"/>
</dbReference>
<dbReference type="GO" id="GO:0051117">
    <property type="term" value="F:ATPase binding"/>
    <property type="evidence" value="ECO:0007669"/>
    <property type="project" value="TreeGrafter"/>
</dbReference>
<dbReference type="PRINTS" id="PR00127">
    <property type="entry name" value="CLPPROTEASEP"/>
</dbReference>
<gene>
    <name evidence="7" type="ORF">AN484_11580</name>
</gene>
<evidence type="ECO:0000313" key="8">
    <source>
        <dbReference type="Proteomes" id="UP000092093"/>
    </source>
</evidence>
<reference evidence="7 8" key="1">
    <citation type="submission" date="2015-09" db="EMBL/GenBank/DDBJ databases">
        <title>Aphanizomenon flos-aquae WA102.</title>
        <authorList>
            <person name="Driscoll C."/>
        </authorList>
    </citation>
    <scope>NUCLEOTIDE SEQUENCE [LARGE SCALE GENOMIC DNA]</scope>
    <source>
        <strain evidence="7">WA102</strain>
    </source>
</reference>
<dbReference type="Pfam" id="PF00574">
    <property type="entry name" value="CLP_protease"/>
    <property type="match status" value="1"/>
</dbReference>
<keyword evidence="5" id="KW-0720">Serine protease</keyword>
<evidence type="ECO:0000256" key="5">
    <source>
        <dbReference type="ARBA" id="ARBA00022825"/>
    </source>
</evidence>
<organism evidence="7 8">
    <name type="scientific">Aphanizomenon flos-aquae WA102</name>
    <dbReference type="NCBI Taxonomy" id="1710896"/>
    <lineage>
        <taxon>Bacteria</taxon>
        <taxon>Bacillati</taxon>
        <taxon>Cyanobacteriota</taxon>
        <taxon>Cyanophyceae</taxon>
        <taxon>Nostocales</taxon>
        <taxon>Aphanizomenonaceae</taxon>
        <taxon>Aphanizomenon</taxon>
    </lineage>
</organism>
<dbReference type="PANTHER" id="PTHR10381:SF70">
    <property type="entry name" value="ATP-DEPENDENT CLP PROTEASE PROTEOLYTIC SUBUNIT"/>
    <property type="match status" value="1"/>
</dbReference>
<dbReference type="PANTHER" id="PTHR10381">
    <property type="entry name" value="ATP-DEPENDENT CLP PROTEASE PROTEOLYTIC SUBUNIT"/>
    <property type="match status" value="1"/>
</dbReference>
<keyword evidence="3" id="KW-0645">Protease</keyword>
<evidence type="ECO:0000256" key="1">
    <source>
        <dbReference type="ARBA" id="ARBA00007039"/>
    </source>
</evidence>
<dbReference type="GO" id="GO:0009368">
    <property type="term" value="C:endopeptidase Clp complex"/>
    <property type="evidence" value="ECO:0007669"/>
    <property type="project" value="TreeGrafter"/>
</dbReference>
<keyword evidence="2" id="KW-0963">Cytoplasm</keyword>
<name>A0A1B7X2I1_APHFL</name>
<proteinExistence type="inferred from homology"/>
<dbReference type="Gene3D" id="3.90.226.10">
    <property type="entry name" value="2-enoyl-CoA Hydratase, Chain A, domain 1"/>
    <property type="match status" value="1"/>
</dbReference>
<evidence type="ECO:0000256" key="4">
    <source>
        <dbReference type="ARBA" id="ARBA00022801"/>
    </source>
</evidence>
<evidence type="ECO:0000313" key="7">
    <source>
        <dbReference type="EMBL" id="OBQ43575.1"/>
    </source>
</evidence>
<comment type="caution">
    <text evidence="7">The sequence shown here is derived from an EMBL/GenBank/DDBJ whole genome shotgun (WGS) entry which is preliminary data.</text>
</comment>
<evidence type="ECO:0000256" key="6">
    <source>
        <dbReference type="RuleBase" id="RU003567"/>
    </source>
</evidence>
<sequence length="183" mass="20715">MDKINPESNFHHNEDRVDPSRLGNIIYFTGEITETSSYKFIYLLHQLEGEKSKTSDKDCAIRINSVGGSCTSGLLMYDALRSSSLDISIIASGFIPSSATIVLLCAEKRFCTQNTNFLVHPVPSFMFGRLPDVKNQLAYGEILESQFVNIYQKHTKITKEMMQQETYFDSEKALNLQLISKII</sequence>
<dbReference type="AlphaFoldDB" id="A0A1B7X2I1"/>
<comment type="similarity">
    <text evidence="1 6">Belongs to the peptidase S14 family.</text>
</comment>
<dbReference type="GO" id="GO:0004176">
    <property type="term" value="F:ATP-dependent peptidase activity"/>
    <property type="evidence" value="ECO:0007669"/>
    <property type="project" value="InterPro"/>
</dbReference>
<protein>
    <recommendedName>
        <fullName evidence="6">ATP-dependent Clp protease proteolytic subunit</fullName>
    </recommendedName>
</protein>
<dbReference type="InterPro" id="IPR001907">
    <property type="entry name" value="ClpP"/>
</dbReference>